<sequence>MRLIPAEKPVLPRVSGPPPASPWAAVPLVALAGCVDAIGWLRFDQLFVSFISGTSTMLGIAAAEAQAGRARALGVVLALFAAGALAGAVLGALAGRWRSPAVLALVAALLTTALLTPTGAGALPPAAWAMVPAMGMLNTALPGIGGVTFVTGALARSMEGLVQALRGRAPHAAWAQQATCWAAMVAGALLGARLQAAWGDAALAVPATAAMLATLLAALEQIAEGRERPAA</sequence>
<reference evidence="2" key="1">
    <citation type="submission" date="2021-10" db="EMBL/GenBank/DDBJ databases">
        <title>Roseicella aerolatum sp. nov., isolated from aerosols of e-waste dismantling site.</title>
        <authorList>
            <person name="Qin T."/>
        </authorList>
    </citation>
    <scope>NUCLEOTIDE SEQUENCE</scope>
    <source>
        <strain evidence="2">GB24</strain>
    </source>
</reference>
<feature type="transmembrane region" description="Helical" evidence="1">
    <location>
        <begin position="126"/>
        <end position="151"/>
    </location>
</feature>
<feature type="transmembrane region" description="Helical" evidence="1">
    <location>
        <begin position="46"/>
        <end position="66"/>
    </location>
</feature>
<feature type="transmembrane region" description="Helical" evidence="1">
    <location>
        <begin position="101"/>
        <end position="120"/>
    </location>
</feature>
<dbReference type="InterPro" id="IPR010699">
    <property type="entry name" value="DUF1275"/>
</dbReference>
<comment type="caution">
    <text evidence="2">The sequence shown here is derived from an EMBL/GenBank/DDBJ whole genome shotgun (WGS) entry which is preliminary data.</text>
</comment>
<gene>
    <name evidence="2" type="ORF">LHA35_01055</name>
</gene>
<keyword evidence="1" id="KW-1133">Transmembrane helix</keyword>
<name>A0A9X1IBI2_9PROT</name>
<dbReference type="PANTHER" id="PTHR37314:SF4">
    <property type="entry name" value="UPF0700 TRANSMEMBRANE PROTEIN YOAK"/>
    <property type="match status" value="1"/>
</dbReference>
<proteinExistence type="predicted"/>
<dbReference type="RefSeq" id="WP_226603409.1">
    <property type="nucleotide sequence ID" value="NZ_JAJAQI010000001.1"/>
</dbReference>
<evidence type="ECO:0000313" key="3">
    <source>
        <dbReference type="Proteomes" id="UP001139311"/>
    </source>
</evidence>
<dbReference type="EMBL" id="JAJAQI010000001">
    <property type="protein sequence ID" value="MCB4820318.1"/>
    <property type="molecule type" value="Genomic_DNA"/>
</dbReference>
<feature type="transmembrane region" description="Helical" evidence="1">
    <location>
        <begin position="72"/>
        <end position="94"/>
    </location>
</feature>
<dbReference type="AlphaFoldDB" id="A0A9X1IBI2"/>
<keyword evidence="3" id="KW-1185">Reference proteome</keyword>
<accession>A0A9X1IBI2</accession>
<dbReference type="Pfam" id="PF06912">
    <property type="entry name" value="DUF1275"/>
    <property type="match status" value="1"/>
</dbReference>
<evidence type="ECO:0000313" key="2">
    <source>
        <dbReference type="EMBL" id="MCB4820318.1"/>
    </source>
</evidence>
<protein>
    <submittedName>
        <fullName evidence="2">DUF1275 family protein</fullName>
    </submittedName>
</protein>
<dbReference type="PROSITE" id="PS51257">
    <property type="entry name" value="PROKAR_LIPOPROTEIN"/>
    <property type="match status" value="1"/>
</dbReference>
<dbReference type="Proteomes" id="UP001139311">
    <property type="component" value="Unassembled WGS sequence"/>
</dbReference>
<evidence type="ECO:0000256" key="1">
    <source>
        <dbReference type="SAM" id="Phobius"/>
    </source>
</evidence>
<keyword evidence="1" id="KW-0472">Membrane</keyword>
<feature type="transmembrane region" description="Helical" evidence="1">
    <location>
        <begin position="20"/>
        <end position="39"/>
    </location>
</feature>
<keyword evidence="1" id="KW-0812">Transmembrane</keyword>
<dbReference type="PANTHER" id="PTHR37314">
    <property type="entry name" value="SLR0142 PROTEIN"/>
    <property type="match status" value="1"/>
</dbReference>
<organism evidence="2 3">
    <name type="scientific">Roseicella aerolata</name>
    <dbReference type="NCBI Taxonomy" id="2883479"/>
    <lineage>
        <taxon>Bacteria</taxon>
        <taxon>Pseudomonadati</taxon>
        <taxon>Pseudomonadota</taxon>
        <taxon>Alphaproteobacteria</taxon>
        <taxon>Acetobacterales</taxon>
        <taxon>Roseomonadaceae</taxon>
        <taxon>Roseicella</taxon>
    </lineage>
</organism>